<name>A0A1E3JQX2_9TREE</name>
<evidence type="ECO:0000313" key="3">
    <source>
        <dbReference type="Proteomes" id="UP000095149"/>
    </source>
</evidence>
<protein>
    <submittedName>
        <fullName evidence="2">Uncharacterized protein</fullName>
    </submittedName>
</protein>
<gene>
    <name evidence="2" type="ORF">I350_06068</name>
</gene>
<evidence type="ECO:0000313" key="2">
    <source>
        <dbReference type="EMBL" id="ODO03223.1"/>
    </source>
</evidence>
<evidence type="ECO:0000256" key="1">
    <source>
        <dbReference type="SAM" id="MobiDB-lite"/>
    </source>
</evidence>
<feature type="region of interest" description="Disordered" evidence="1">
    <location>
        <begin position="1"/>
        <end position="21"/>
    </location>
</feature>
<reference evidence="2 3" key="1">
    <citation type="submission" date="2016-06" db="EMBL/GenBank/DDBJ databases">
        <title>Evolution of pathogenesis and genome organization in the Tremellales.</title>
        <authorList>
            <person name="Cuomo C."/>
            <person name="Litvintseva A."/>
            <person name="Heitman J."/>
            <person name="Chen Y."/>
            <person name="Sun S."/>
            <person name="Springer D."/>
            <person name="Dromer F."/>
            <person name="Young S."/>
            <person name="Zeng Q."/>
            <person name="Chapman S."/>
            <person name="Gujja S."/>
            <person name="Saif S."/>
            <person name="Birren B."/>
        </authorList>
    </citation>
    <scope>NUCLEOTIDE SEQUENCE [LARGE SCALE GENOMIC DNA]</scope>
    <source>
        <strain evidence="2 3">CBS 6273</strain>
    </source>
</reference>
<organism evidence="2 3">
    <name type="scientific">Cryptococcus amylolentus CBS 6273</name>
    <dbReference type="NCBI Taxonomy" id="1296118"/>
    <lineage>
        <taxon>Eukaryota</taxon>
        <taxon>Fungi</taxon>
        <taxon>Dikarya</taxon>
        <taxon>Basidiomycota</taxon>
        <taxon>Agaricomycotina</taxon>
        <taxon>Tremellomycetes</taxon>
        <taxon>Tremellales</taxon>
        <taxon>Cryptococcaceae</taxon>
        <taxon>Cryptococcus</taxon>
    </lineage>
</organism>
<dbReference type="AlphaFoldDB" id="A0A1E3JQX2"/>
<comment type="caution">
    <text evidence="2">The sequence shown here is derived from an EMBL/GenBank/DDBJ whole genome shotgun (WGS) entry which is preliminary data.</text>
</comment>
<proteinExistence type="predicted"/>
<sequence>MASETDTNLGERVVPGTKPGLFHSMRTASELGRINMIDLAPDGEDWSFQPQASSDSLATPEADALLYAFCDSRVHYNSRRMELDLPETICSRSDWGTGEDTNVFEKLPITKIQFEIPADYPKVEFDVQRNLVDDSVDVRVTDVGEDDEDVLETEVTCFHPVLGLPAPEIGSETGLLHREGDYYLSRERMIITSKIVAGKSRMDLIDHEEMSHNTVCDDGVPIGHWPNFSGDIMLTRSTRRG</sequence>
<accession>A0A1E3JQX2</accession>
<dbReference type="EMBL" id="MEKH01000009">
    <property type="protein sequence ID" value="ODO03223.1"/>
    <property type="molecule type" value="Genomic_DNA"/>
</dbReference>
<dbReference type="Proteomes" id="UP000095149">
    <property type="component" value="Unassembled WGS sequence"/>
</dbReference>